<protein>
    <submittedName>
        <fullName evidence="1">Uncharacterized protein</fullName>
    </submittedName>
</protein>
<name>A0A2Z6B265_9BACT</name>
<keyword evidence="2" id="KW-1185">Reference proteome</keyword>
<proteinExistence type="predicted"/>
<accession>A0A2Z6B265</accession>
<gene>
    <name evidence="1" type="ORF">DFE_2849</name>
</gene>
<dbReference type="KEGG" id="dfl:DFE_2849"/>
<dbReference type="AlphaFoldDB" id="A0A2Z6B265"/>
<evidence type="ECO:0000313" key="2">
    <source>
        <dbReference type="Proteomes" id="UP000269883"/>
    </source>
</evidence>
<sequence>MPGCWLIWQCISDVGKDDIVCRDAWDGLLDDWNVEAKVGHAESGGCKVEP</sequence>
<dbReference type="Proteomes" id="UP000269883">
    <property type="component" value="Chromosome"/>
</dbReference>
<reference evidence="1 2" key="1">
    <citation type="journal article" date="2018" name="Sci. Adv.">
        <title>Multi-heme cytochromes provide a pathway for survival in energy-limited environments.</title>
        <authorList>
            <person name="Deng X."/>
            <person name="Dohmae N."/>
            <person name="Nealson K.H."/>
            <person name="Hashimoto K."/>
            <person name="Okamoto A."/>
        </authorList>
    </citation>
    <scope>NUCLEOTIDE SEQUENCE [LARGE SCALE GENOMIC DNA]</scope>
    <source>
        <strain evidence="1 2">IS5</strain>
    </source>
</reference>
<dbReference type="EMBL" id="AP017378">
    <property type="protein sequence ID" value="BBD09575.1"/>
    <property type="molecule type" value="Genomic_DNA"/>
</dbReference>
<organism evidence="1 2">
    <name type="scientific">Desulfovibrio ferrophilus</name>
    <dbReference type="NCBI Taxonomy" id="241368"/>
    <lineage>
        <taxon>Bacteria</taxon>
        <taxon>Pseudomonadati</taxon>
        <taxon>Thermodesulfobacteriota</taxon>
        <taxon>Desulfovibrionia</taxon>
        <taxon>Desulfovibrionales</taxon>
        <taxon>Desulfovibrionaceae</taxon>
        <taxon>Desulfovibrio</taxon>
    </lineage>
</organism>
<evidence type="ECO:0000313" key="1">
    <source>
        <dbReference type="EMBL" id="BBD09575.1"/>
    </source>
</evidence>